<evidence type="ECO:0000313" key="1">
    <source>
        <dbReference type="EMBL" id="KAB5537767.1"/>
    </source>
</evidence>
<dbReference type="Proteomes" id="UP000326939">
    <property type="component" value="Chromosome 10"/>
</dbReference>
<accession>A0A5N5L4T8</accession>
<evidence type="ECO:0000313" key="2">
    <source>
        <dbReference type="Proteomes" id="UP000326939"/>
    </source>
</evidence>
<gene>
    <name evidence="1" type="ORF">DKX38_015300</name>
</gene>
<dbReference type="AlphaFoldDB" id="A0A5N5L4T8"/>
<name>A0A5N5L4T8_9ROSI</name>
<protein>
    <submittedName>
        <fullName evidence="1">Uncharacterized protein</fullName>
    </submittedName>
</protein>
<comment type="caution">
    <text evidence="1">The sequence shown here is derived from an EMBL/GenBank/DDBJ whole genome shotgun (WGS) entry which is preliminary data.</text>
</comment>
<proteinExistence type="predicted"/>
<sequence length="128" mass="14866">MRKTNLCLQGLRQLRRLFEEGKSLELHFPAEDLDFRYLEGALVPDSDGAPEPHSAEEFEVSAKVCIKWASPVRPDEHIAWRVKISPATNRALMDARAPEYCLVRCEYFRASSLIKHCSKREYYFFLSD</sequence>
<organism evidence="1 2">
    <name type="scientific">Salix brachista</name>
    <dbReference type="NCBI Taxonomy" id="2182728"/>
    <lineage>
        <taxon>Eukaryota</taxon>
        <taxon>Viridiplantae</taxon>
        <taxon>Streptophyta</taxon>
        <taxon>Embryophyta</taxon>
        <taxon>Tracheophyta</taxon>
        <taxon>Spermatophyta</taxon>
        <taxon>Magnoliopsida</taxon>
        <taxon>eudicotyledons</taxon>
        <taxon>Gunneridae</taxon>
        <taxon>Pentapetalae</taxon>
        <taxon>rosids</taxon>
        <taxon>fabids</taxon>
        <taxon>Malpighiales</taxon>
        <taxon>Salicaceae</taxon>
        <taxon>Saliceae</taxon>
        <taxon>Salix</taxon>
    </lineage>
</organism>
<keyword evidence="2" id="KW-1185">Reference proteome</keyword>
<dbReference type="EMBL" id="VDCV01000010">
    <property type="protein sequence ID" value="KAB5537767.1"/>
    <property type="molecule type" value="Genomic_DNA"/>
</dbReference>
<reference evidence="2" key="1">
    <citation type="journal article" date="2019" name="Gigascience">
        <title>De novo genome assembly of the endangered Acer yangbiense, a plant species with extremely small populations endemic to Yunnan Province, China.</title>
        <authorList>
            <person name="Yang J."/>
            <person name="Wariss H.M."/>
            <person name="Tao L."/>
            <person name="Zhang R."/>
            <person name="Yun Q."/>
            <person name="Hollingsworth P."/>
            <person name="Dao Z."/>
            <person name="Luo G."/>
            <person name="Guo H."/>
            <person name="Ma Y."/>
            <person name="Sun W."/>
        </authorList>
    </citation>
    <scope>NUCLEOTIDE SEQUENCE [LARGE SCALE GENOMIC DNA]</scope>
    <source>
        <strain evidence="2">cv. br00</strain>
    </source>
</reference>